<dbReference type="CDD" id="cd00093">
    <property type="entry name" value="HTH_XRE"/>
    <property type="match status" value="1"/>
</dbReference>
<evidence type="ECO:0000259" key="2">
    <source>
        <dbReference type="PROSITE" id="PS50943"/>
    </source>
</evidence>
<name>A0A1X0XLE2_9BACT</name>
<evidence type="ECO:0000313" key="3">
    <source>
        <dbReference type="EMBL" id="ORJ53671.1"/>
    </source>
</evidence>
<reference evidence="3 4" key="1">
    <citation type="submission" date="2017-03" db="EMBL/GenBank/DDBJ databases">
        <title>Genome sequence of Geothermobacter sp. EPR-M, Deep-Sea Iron Reducer.</title>
        <authorList>
            <person name="Tully B."/>
            <person name="Savalia P."/>
            <person name="Abuyen K."/>
            <person name="Baughan C."/>
            <person name="Romero E."/>
            <person name="Ronkowski C."/>
            <person name="Torres B."/>
            <person name="Tremblay J."/>
            <person name="Trujillo A."/>
            <person name="Tyler M."/>
            <person name="Perez-Rodriguez I."/>
            <person name="Amend J."/>
        </authorList>
    </citation>
    <scope>NUCLEOTIDE SEQUENCE [LARGE SCALE GENOMIC DNA]</scope>
    <source>
        <strain evidence="3 4">EPR-M</strain>
    </source>
</reference>
<feature type="domain" description="HTH cro/C1-type" evidence="2">
    <location>
        <begin position="18"/>
        <end position="70"/>
    </location>
</feature>
<accession>A0A1X0XLE2</accession>
<protein>
    <submittedName>
        <fullName evidence="3">Transcriptional regulator</fullName>
    </submittedName>
</protein>
<dbReference type="InterPro" id="IPR010982">
    <property type="entry name" value="Lambda_DNA-bd_dom_sf"/>
</dbReference>
<dbReference type="SUPFAM" id="SSF47413">
    <property type="entry name" value="lambda repressor-like DNA-binding domains"/>
    <property type="match status" value="1"/>
</dbReference>
<dbReference type="OrthoDB" id="595416at2"/>
<dbReference type="Gene3D" id="1.10.260.40">
    <property type="entry name" value="lambda repressor-like DNA-binding domains"/>
    <property type="match status" value="1"/>
</dbReference>
<dbReference type="EMBL" id="NAAD01000037">
    <property type="protein sequence ID" value="ORJ53671.1"/>
    <property type="molecule type" value="Genomic_DNA"/>
</dbReference>
<organism evidence="3 4">
    <name type="scientific">Geothermobacter hydrogeniphilus</name>
    <dbReference type="NCBI Taxonomy" id="1969733"/>
    <lineage>
        <taxon>Bacteria</taxon>
        <taxon>Pseudomonadati</taxon>
        <taxon>Thermodesulfobacteriota</taxon>
        <taxon>Desulfuromonadia</taxon>
        <taxon>Desulfuromonadales</taxon>
        <taxon>Geothermobacteraceae</taxon>
        <taxon>Geothermobacter</taxon>
    </lineage>
</organism>
<dbReference type="SMART" id="SM00530">
    <property type="entry name" value="HTH_XRE"/>
    <property type="match status" value="1"/>
</dbReference>
<dbReference type="InterPro" id="IPR001387">
    <property type="entry name" value="Cro/C1-type_HTH"/>
</dbReference>
<evidence type="ECO:0000313" key="4">
    <source>
        <dbReference type="Proteomes" id="UP000193136"/>
    </source>
</evidence>
<gene>
    <name evidence="3" type="ORF">B5V00_16350</name>
</gene>
<evidence type="ECO:0000256" key="1">
    <source>
        <dbReference type="SAM" id="MobiDB-lite"/>
    </source>
</evidence>
<dbReference type="AlphaFoldDB" id="A0A1X0XLE2"/>
<dbReference type="Proteomes" id="UP000193136">
    <property type="component" value="Unassembled WGS sequence"/>
</dbReference>
<proteinExistence type="predicted"/>
<dbReference type="PROSITE" id="PS50943">
    <property type="entry name" value="HTH_CROC1"/>
    <property type="match status" value="1"/>
</dbReference>
<sequence>MNNMMNDRAILQEVGRRLNRCRIDQGLTQARLASEAGVAKRTVERIEAGESAQTSNLVRILRVLGLLDAFVAALPESGPRPMELLRLHGKERRRASSKRSRDSGDSWQWGDGE</sequence>
<feature type="region of interest" description="Disordered" evidence="1">
    <location>
        <begin position="81"/>
        <end position="113"/>
    </location>
</feature>
<keyword evidence="4" id="KW-1185">Reference proteome</keyword>
<dbReference type="RefSeq" id="WP_085011880.1">
    <property type="nucleotide sequence ID" value="NZ_NAAD01000037.1"/>
</dbReference>
<feature type="compositionally biased region" description="Basic residues" evidence="1">
    <location>
        <begin position="89"/>
        <end position="98"/>
    </location>
</feature>
<comment type="caution">
    <text evidence="3">The sequence shown here is derived from an EMBL/GenBank/DDBJ whole genome shotgun (WGS) entry which is preliminary data.</text>
</comment>
<dbReference type="GO" id="GO:0003677">
    <property type="term" value="F:DNA binding"/>
    <property type="evidence" value="ECO:0007669"/>
    <property type="project" value="InterPro"/>
</dbReference>
<dbReference type="STRING" id="1969733.B5V00_16350"/>
<dbReference type="Pfam" id="PF13560">
    <property type="entry name" value="HTH_31"/>
    <property type="match status" value="1"/>
</dbReference>